<evidence type="ECO:0008006" key="4">
    <source>
        <dbReference type="Google" id="ProtNLM"/>
    </source>
</evidence>
<keyword evidence="1" id="KW-0812">Transmembrane</keyword>
<feature type="transmembrane region" description="Helical" evidence="1">
    <location>
        <begin position="93"/>
        <end position="112"/>
    </location>
</feature>
<feature type="transmembrane region" description="Helical" evidence="1">
    <location>
        <begin position="157"/>
        <end position="178"/>
    </location>
</feature>
<proteinExistence type="predicted"/>
<gene>
    <name evidence="2" type="ORF">CVS29_05500</name>
</gene>
<comment type="caution">
    <text evidence="2">The sequence shown here is derived from an EMBL/GenBank/DDBJ whole genome shotgun (WGS) entry which is preliminary data.</text>
</comment>
<dbReference type="EMBL" id="QHLZ01000002">
    <property type="protein sequence ID" value="PXA67058.1"/>
    <property type="molecule type" value="Genomic_DNA"/>
</dbReference>
<keyword evidence="1" id="KW-0472">Membrane</keyword>
<name>A0A2V3DUK9_9MICC</name>
<dbReference type="Proteomes" id="UP000246303">
    <property type="component" value="Unassembled WGS sequence"/>
</dbReference>
<feature type="transmembrane region" description="Helical" evidence="1">
    <location>
        <begin position="36"/>
        <end position="56"/>
    </location>
</feature>
<evidence type="ECO:0000313" key="2">
    <source>
        <dbReference type="EMBL" id="PXA67058.1"/>
    </source>
</evidence>
<organism evidence="2 3">
    <name type="scientific">Arthrobacter psychrochitiniphilus</name>
    <dbReference type="NCBI Taxonomy" id="291045"/>
    <lineage>
        <taxon>Bacteria</taxon>
        <taxon>Bacillati</taxon>
        <taxon>Actinomycetota</taxon>
        <taxon>Actinomycetes</taxon>
        <taxon>Micrococcales</taxon>
        <taxon>Micrococcaceae</taxon>
        <taxon>Arthrobacter</taxon>
    </lineage>
</organism>
<feature type="transmembrane region" description="Helical" evidence="1">
    <location>
        <begin position="12"/>
        <end position="30"/>
    </location>
</feature>
<reference evidence="2 3" key="1">
    <citation type="submission" date="2018-05" db="EMBL/GenBank/DDBJ databases">
        <title>Genetic diversity of glacier-inhabiting Cryobacterium bacteria in China and description of Cryobacterium mengkeensis sp. nov. and Arthrobacter glacialis sp. nov.</title>
        <authorList>
            <person name="Liu Q."/>
            <person name="Xin Y.-H."/>
        </authorList>
    </citation>
    <scope>NUCLEOTIDE SEQUENCE [LARGE SCALE GENOMIC DNA]</scope>
    <source>
        <strain evidence="2 3">GP3</strain>
    </source>
</reference>
<dbReference type="OrthoDB" id="4954718at2"/>
<keyword evidence="3" id="KW-1185">Reference proteome</keyword>
<feature type="transmembrane region" description="Helical" evidence="1">
    <location>
        <begin position="68"/>
        <end position="87"/>
    </location>
</feature>
<keyword evidence="1" id="KW-1133">Transmembrane helix</keyword>
<protein>
    <recommendedName>
        <fullName evidence="4">DUF308 domain-containing protein</fullName>
    </recommendedName>
</protein>
<evidence type="ECO:0000313" key="3">
    <source>
        <dbReference type="Proteomes" id="UP000246303"/>
    </source>
</evidence>
<sequence length="188" mass="19062">MTPGAPLLWRPVLLRALVALAFGLTTVFWAEPGPLGMCLALAVYFLASAAGQYWIVRTMALPRRDSRRVMLQGAAGILAVGGVMVAISASSVVAAWLGGVALAVLGAAELFAAIRKPAGNSGEKLALASDWRISGVLAMGTGILLPFFAAAGPHAMLGVAGGGALMTGALWALSALTLRHDGGTAKAQ</sequence>
<feature type="transmembrane region" description="Helical" evidence="1">
    <location>
        <begin position="133"/>
        <end position="151"/>
    </location>
</feature>
<evidence type="ECO:0000256" key="1">
    <source>
        <dbReference type="SAM" id="Phobius"/>
    </source>
</evidence>
<accession>A0A2V3DUK9</accession>
<dbReference type="AlphaFoldDB" id="A0A2V3DUK9"/>